<evidence type="ECO:0000313" key="2">
    <source>
        <dbReference type="EMBL" id="KAF0687057.1"/>
    </source>
</evidence>
<keyword evidence="1" id="KW-1133">Transmembrane helix</keyword>
<dbReference type="AlphaFoldDB" id="A0A485LI72"/>
<feature type="transmembrane region" description="Helical" evidence="1">
    <location>
        <begin position="134"/>
        <end position="154"/>
    </location>
</feature>
<sequence>MSEVAPVFDLTMASGGSSNTGPQMIYYFVLYTTCMMLLVALVVFAAGAAARFRIDGLNLLVFHRVASLIWIGRPLLLLRGLTAFLMLSTAQIELVVDSVGYTRFALAPRSLLATMIVAGEATHASFEAPLASGLAWLVIVLLDTMSPIMLTAMLNRQYTTGDTDEYLYCLPKRRRPSWRVAPSSALTCLSSLAVAFAVRCMRRFFVSRRLMTASTNDFPLYLHGSAHEFLSRSPVDDKTHDHLDYAASTMSGLIPFSLHHQFSTLDMVLWLVRRSHESNHIRVSSVINIARRTSNAIQWTGDITTRRHFLHWPNVKLVRLVHCRLKVNFANDFYWASFNTTGHHVALATWFNQQMALARTLTTVQLDTQPSLVTTDINYSDPTLGVTSSRWYGVRLQFESLSAIRSSIQGLRKTDGCDASWIFSQYCWVDFQRRWSMANWAARQTRCEGTMYTNAAVYLEAVLRNVDPQSFQLLGRRL</sequence>
<evidence type="ECO:0000313" key="3">
    <source>
        <dbReference type="EMBL" id="VFT97812.1"/>
    </source>
</evidence>
<dbReference type="EMBL" id="VJMH01006958">
    <property type="protein sequence ID" value="KAF0687057.1"/>
    <property type="molecule type" value="Genomic_DNA"/>
</dbReference>
<accession>A0A485LI72</accession>
<reference evidence="3 4" key="1">
    <citation type="submission" date="2019-03" db="EMBL/GenBank/DDBJ databases">
        <authorList>
            <person name="Gaulin E."/>
            <person name="Dumas B."/>
        </authorList>
    </citation>
    <scope>NUCLEOTIDE SEQUENCE [LARGE SCALE GENOMIC DNA]</scope>
    <source>
        <strain evidence="3">CBS 568.67</strain>
    </source>
</reference>
<evidence type="ECO:0000256" key="1">
    <source>
        <dbReference type="SAM" id="Phobius"/>
    </source>
</evidence>
<feature type="transmembrane region" description="Helical" evidence="1">
    <location>
        <begin position="180"/>
        <end position="201"/>
    </location>
</feature>
<reference evidence="2" key="2">
    <citation type="submission" date="2019-06" db="EMBL/GenBank/DDBJ databases">
        <title>Genomics analysis of Aphanomyces spp. identifies a new class of oomycete effector associated with host adaptation.</title>
        <authorList>
            <person name="Gaulin E."/>
        </authorList>
    </citation>
    <scope>NUCLEOTIDE SEQUENCE</scope>
    <source>
        <strain evidence="2">CBS 578.67</strain>
    </source>
</reference>
<organism evidence="3 4">
    <name type="scientific">Aphanomyces stellatus</name>
    <dbReference type="NCBI Taxonomy" id="120398"/>
    <lineage>
        <taxon>Eukaryota</taxon>
        <taxon>Sar</taxon>
        <taxon>Stramenopiles</taxon>
        <taxon>Oomycota</taxon>
        <taxon>Saprolegniomycetes</taxon>
        <taxon>Saprolegniales</taxon>
        <taxon>Verrucalvaceae</taxon>
        <taxon>Aphanomyces</taxon>
    </lineage>
</organism>
<keyword evidence="4" id="KW-1185">Reference proteome</keyword>
<name>A0A485LI72_9STRA</name>
<dbReference type="Proteomes" id="UP000332933">
    <property type="component" value="Unassembled WGS sequence"/>
</dbReference>
<feature type="transmembrane region" description="Helical" evidence="1">
    <location>
        <begin position="24"/>
        <end position="49"/>
    </location>
</feature>
<keyword evidence="1" id="KW-0472">Membrane</keyword>
<protein>
    <submittedName>
        <fullName evidence="3">Aste57867_21138 protein</fullName>
    </submittedName>
</protein>
<dbReference type="EMBL" id="CAADRA010006984">
    <property type="protein sequence ID" value="VFT97812.1"/>
    <property type="molecule type" value="Genomic_DNA"/>
</dbReference>
<gene>
    <name evidence="3" type="primary">Aste57867_21138</name>
    <name evidence="2" type="ORF">As57867_021070</name>
    <name evidence="3" type="ORF">ASTE57867_21138</name>
</gene>
<keyword evidence="1" id="KW-0812">Transmembrane</keyword>
<evidence type="ECO:0000313" key="4">
    <source>
        <dbReference type="Proteomes" id="UP000332933"/>
    </source>
</evidence>
<proteinExistence type="predicted"/>